<gene>
    <name evidence="3" type="ORF">ACFOGJ_17320</name>
</gene>
<dbReference type="Gene3D" id="3.40.350.10">
    <property type="entry name" value="Creatinase/prolidase N-terminal domain"/>
    <property type="match status" value="1"/>
</dbReference>
<dbReference type="Pfam" id="PF00557">
    <property type="entry name" value="Peptidase_M24"/>
    <property type="match status" value="1"/>
</dbReference>
<name>A0ABV7L375_9PROT</name>
<dbReference type="PRINTS" id="PR00599">
    <property type="entry name" value="MAPEPTIDASE"/>
</dbReference>
<dbReference type="InterPro" id="IPR036005">
    <property type="entry name" value="Creatinase/aminopeptidase-like"/>
</dbReference>
<organism evidence="3 4">
    <name type="scientific">Marinibaculum pumilum</name>
    <dbReference type="NCBI Taxonomy" id="1766165"/>
    <lineage>
        <taxon>Bacteria</taxon>
        <taxon>Pseudomonadati</taxon>
        <taxon>Pseudomonadota</taxon>
        <taxon>Alphaproteobacteria</taxon>
        <taxon>Rhodospirillales</taxon>
        <taxon>Rhodospirillaceae</taxon>
        <taxon>Marinibaculum</taxon>
    </lineage>
</organism>
<dbReference type="InterPro" id="IPR050659">
    <property type="entry name" value="Peptidase_M24B"/>
</dbReference>
<dbReference type="SUPFAM" id="SSF53092">
    <property type="entry name" value="Creatinase/prolidase N-terminal domain"/>
    <property type="match status" value="1"/>
</dbReference>
<evidence type="ECO:0000313" key="3">
    <source>
        <dbReference type="EMBL" id="MFC3229009.1"/>
    </source>
</evidence>
<dbReference type="Proteomes" id="UP001595528">
    <property type="component" value="Unassembled WGS sequence"/>
</dbReference>
<dbReference type="InterPro" id="IPR001714">
    <property type="entry name" value="Pept_M24_MAP"/>
</dbReference>
<dbReference type="PANTHER" id="PTHR46112:SF3">
    <property type="entry name" value="AMINOPEPTIDASE YPDF"/>
    <property type="match status" value="1"/>
</dbReference>
<dbReference type="EMBL" id="JBHRTR010000029">
    <property type="protein sequence ID" value="MFC3229009.1"/>
    <property type="molecule type" value="Genomic_DNA"/>
</dbReference>
<dbReference type="CDD" id="cd01066">
    <property type="entry name" value="APP_MetAP"/>
    <property type="match status" value="1"/>
</dbReference>
<dbReference type="InterPro" id="IPR000994">
    <property type="entry name" value="Pept_M24"/>
</dbReference>
<dbReference type="RefSeq" id="WP_379902759.1">
    <property type="nucleotide sequence ID" value="NZ_JBHRTR010000029.1"/>
</dbReference>
<evidence type="ECO:0000259" key="1">
    <source>
        <dbReference type="Pfam" id="PF00557"/>
    </source>
</evidence>
<evidence type="ECO:0000259" key="2">
    <source>
        <dbReference type="Pfam" id="PF01321"/>
    </source>
</evidence>
<dbReference type="PANTHER" id="PTHR46112">
    <property type="entry name" value="AMINOPEPTIDASE"/>
    <property type="match status" value="1"/>
</dbReference>
<sequence>MIQAGMTGSAPDRGLPAGECAARCTRAQALMAAAGLDLILLTTEPEVRYFSGFLTPFWQSPTRPWFLLLPADGRPVAVVPRIGAVAMAATWVTDIRTWPSPRPQDEGISLLADTVRDLAGTTPMLGVSQGPESHLRLPLTDWNRLLAGLPGAVLRDATPILRQLRMVKSPAEIAKIAHVCDLVSEVFEGMPAWLRPGMSDIEVFRRFRIACLEAGADDVPYLVGGAGPGGYGDIISPPQGRPLAPGDVLVLDTGATFDGYFCDFDRNYALGPADDAARDGYRLLHAATEAGFAAARPGNTCADLFAAMQAVLGRADGDVGRMGHGLGMQLTEWPSHTADDETVLQPGMVITLEPSLDLAPGRMMVHEENLVIEAAGTRWLTRRAPAELPVID</sequence>
<proteinExistence type="predicted"/>
<evidence type="ECO:0000313" key="4">
    <source>
        <dbReference type="Proteomes" id="UP001595528"/>
    </source>
</evidence>
<feature type="domain" description="Peptidase M24" evidence="1">
    <location>
        <begin position="175"/>
        <end position="371"/>
    </location>
</feature>
<dbReference type="Gene3D" id="3.90.230.10">
    <property type="entry name" value="Creatinase/methionine aminopeptidase superfamily"/>
    <property type="match status" value="1"/>
</dbReference>
<dbReference type="SUPFAM" id="SSF55920">
    <property type="entry name" value="Creatinase/aminopeptidase"/>
    <property type="match status" value="1"/>
</dbReference>
<keyword evidence="4" id="KW-1185">Reference proteome</keyword>
<protein>
    <submittedName>
        <fullName evidence="3">M24 family metallopeptidase</fullName>
    </submittedName>
</protein>
<accession>A0ABV7L375</accession>
<dbReference type="InterPro" id="IPR029149">
    <property type="entry name" value="Creatin/AminoP/Spt16_N"/>
</dbReference>
<dbReference type="Pfam" id="PF01321">
    <property type="entry name" value="Creatinase_N"/>
    <property type="match status" value="1"/>
</dbReference>
<feature type="domain" description="Creatinase N-terminal" evidence="2">
    <location>
        <begin position="23"/>
        <end position="167"/>
    </location>
</feature>
<reference evidence="4" key="1">
    <citation type="journal article" date="2019" name="Int. J. Syst. Evol. Microbiol.">
        <title>The Global Catalogue of Microorganisms (GCM) 10K type strain sequencing project: providing services to taxonomists for standard genome sequencing and annotation.</title>
        <authorList>
            <consortium name="The Broad Institute Genomics Platform"/>
            <consortium name="The Broad Institute Genome Sequencing Center for Infectious Disease"/>
            <person name="Wu L."/>
            <person name="Ma J."/>
        </authorList>
    </citation>
    <scope>NUCLEOTIDE SEQUENCE [LARGE SCALE GENOMIC DNA]</scope>
    <source>
        <strain evidence="4">KCTC 42964</strain>
    </source>
</reference>
<dbReference type="InterPro" id="IPR000587">
    <property type="entry name" value="Creatinase_N"/>
</dbReference>
<comment type="caution">
    <text evidence="3">The sequence shown here is derived from an EMBL/GenBank/DDBJ whole genome shotgun (WGS) entry which is preliminary data.</text>
</comment>